<dbReference type="CDD" id="cd00305">
    <property type="entry name" value="Cu-Zn_Superoxide_Dismutase"/>
    <property type="match status" value="1"/>
</dbReference>
<keyword evidence="6" id="KW-1185">Reference proteome</keyword>
<dbReference type="PROSITE" id="PS51257">
    <property type="entry name" value="PROKAR_LIPOPROTEIN"/>
    <property type="match status" value="1"/>
</dbReference>
<accession>A0ABU2CE76</accession>
<evidence type="ECO:0000256" key="3">
    <source>
        <dbReference type="SAM" id="SignalP"/>
    </source>
</evidence>
<keyword evidence="3" id="KW-0732">Signal</keyword>
<dbReference type="EMBL" id="JAVDXT010000005">
    <property type="protein sequence ID" value="MDR7379642.1"/>
    <property type="molecule type" value="Genomic_DNA"/>
</dbReference>
<comment type="similarity">
    <text evidence="1 2">Belongs to the Cu-Zn superoxide dismutase family.</text>
</comment>
<dbReference type="Gene3D" id="2.60.40.200">
    <property type="entry name" value="Superoxide dismutase, copper/zinc binding domain"/>
    <property type="match status" value="1"/>
</dbReference>
<dbReference type="InterPro" id="IPR024134">
    <property type="entry name" value="SOD_Cu/Zn_/chaperone"/>
</dbReference>
<dbReference type="EC" id="1.15.1.1" evidence="2"/>
<dbReference type="PROSITE" id="PS00087">
    <property type="entry name" value="SOD_CU_ZN_1"/>
    <property type="match status" value="1"/>
</dbReference>
<dbReference type="Pfam" id="PF00080">
    <property type="entry name" value="Sod_Cu"/>
    <property type="match status" value="1"/>
</dbReference>
<reference evidence="5 6" key="1">
    <citation type="submission" date="2023-07" db="EMBL/GenBank/DDBJ databases">
        <title>Sorghum-associated microbial communities from plants grown in Nebraska, USA.</title>
        <authorList>
            <person name="Schachtman D."/>
        </authorList>
    </citation>
    <scope>NUCLEOTIDE SEQUENCE [LARGE SCALE GENOMIC DNA]</scope>
    <source>
        <strain evidence="5 6">BE313</strain>
    </source>
</reference>
<dbReference type="Proteomes" id="UP001180487">
    <property type="component" value="Unassembled WGS sequence"/>
</dbReference>
<evidence type="ECO:0000259" key="4">
    <source>
        <dbReference type="Pfam" id="PF00080"/>
    </source>
</evidence>
<keyword evidence="2 5" id="KW-0560">Oxidoreductase</keyword>
<comment type="cofactor">
    <cofactor evidence="2">
        <name>Cu cation</name>
        <dbReference type="ChEBI" id="CHEBI:23378"/>
    </cofactor>
    <text evidence="2">Binds 1 copper ion per subunit.</text>
</comment>
<feature type="domain" description="Superoxide dismutase copper/zinc binding" evidence="4">
    <location>
        <begin position="40"/>
        <end position="170"/>
    </location>
</feature>
<keyword evidence="2" id="KW-0186">Copper</keyword>
<gene>
    <name evidence="5" type="ORF">J2X19_004338</name>
</gene>
<name>A0ABU2CE76_9BURK</name>
<evidence type="ECO:0000313" key="5">
    <source>
        <dbReference type="EMBL" id="MDR7379642.1"/>
    </source>
</evidence>
<comment type="cofactor">
    <cofactor evidence="2">
        <name>Zn(2+)</name>
        <dbReference type="ChEBI" id="CHEBI:29105"/>
    </cofactor>
    <text evidence="2">Binds 1 zinc ion per subunit.</text>
</comment>
<sequence>MTIHRYLAPALCAALLSACATAPSGPSATARLAPTTGNTVSGNIHFIQLPGKVLVQGEVRGLLPNTVHGFHIHEKGDCSSGDGMGTGGHFNPDGHAHGAATGAMHHAGDLPSLQADANGVAKIRYESTTLAVGSGATDVVGRGLIVHKDPDDFTTQPTGNSGARIACAAIRAN</sequence>
<keyword evidence="2" id="KW-0479">Metal-binding</keyword>
<dbReference type="PANTHER" id="PTHR10003">
    <property type="entry name" value="SUPEROXIDE DISMUTASE CU-ZN -RELATED"/>
    <property type="match status" value="1"/>
</dbReference>
<dbReference type="PROSITE" id="PS00332">
    <property type="entry name" value="SOD_CU_ZN_2"/>
    <property type="match status" value="1"/>
</dbReference>
<organism evidence="5 6">
    <name type="scientific">Rhodoferax ferrireducens</name>
    <dbReference type="NCBI Taxonomy" id="192843"/>
    <lineage>
        <taxon>Bacteria</taxon>
        <taxon>Pseudomonadati</taxon>
        <taxon>Pseudomonadota</taxon>
        <taxon>Betaproteobacteria</taxon>
        <taxon>Burkholderiales</taxon>
        <taxon>Comamonadaceae</taxon>
        <taxon>Rhodoferax</taxon>
    </lineage>
</organism>
<evidence type="ECO:0000256" key="2">
    <source>
        <dbReference type="RuleBase" id="RU000393"/>
    </source>
</evidence>
<comment type="catalytic activity">
    <reaction evidence="2">
        <text>2 superoxide + 2 H(+) = H2O2 + O2</text>
        <dbReference type="Rhea" id="RHEA:20696"/>
        <dbReference type="ChEBI" id="CHEBI:15378"/>
        <dbReference type="ChEBI" id="CHEBI:15379"/>
        <dbReference type="ChEBI" id="CHEBI:16240"/>
        <dbReference type="ChEBI" id="CHEBI:18421"/>
        <dbReference type="EC" id="1.15.1.1"/>
    </reaction>
</comment>
<feature type="chain" id="PRO_5046589396" description="Superoxide dismutase [Cu-Zn]" evidence="3">
    <location>
        <begin position="23"/>
        <end position="173"/>
    </location>
</feature>
<keyword evidence="2" id="KW-0862">Zinc</keyword>
<dbReference type="RefSeq" id="WP_310376420.1">
    <property type="nucleotide sequence ID" value="NZ_JAVDXT010000005.1"/>
</dbReference>
<dbReference type="InterPro" id="IPR036423">
    <property type="entry name" value="SOD-like_Cu/Zn_dom_sf"/>
</dbReference>
<comment type="caution">
    <text evidence="5">The sequence shown here is derived from an EMBL/GenBank/DDBJ whole genome shotgun (WGS) entry which is preliminary data.</text>
</comment>
<proteinExistence type="inferred from homology"/>
<evidence type="ECO:0000256" key="1">
    <source>
        <dbReference type="ARBA" id="ARBA00010457"/>
    </source>
</evidence>
<dbReference type="GO" id="GO:0004784">
    <property type="term" value="F:superoxide dismutase activity"/>
    <property type="evidence" value="ECO:0007669"/>
    <property type="project" value="UniProtKB-EC"/>
</dbReference>
<dbReference type="InterPro" id="IPR018152">
    <property type="entry name" value="SOD_Cu/Zn_BS"/>
</dbReference>
<evidence type="ECO:0000313" key="6">
    <source>
        <dbReference type="Proteomes" id="UP001180487"/>
    </source>
</evidence>
<feature type="signal peptide" evidence="3">
    <location>
        <begin position="1"/>
        <end position="22"/>
    </location>
</feature>
<protein>
    <recommendedName>
        <fullName evidence="2">Superoxide dismutase [Cu-Zn]</fullName>
        <ecNumber evidence="2">1.15.1.1</ecNumber>
    </recommendedName>
</protein>
<dbReference type="PRINTS" id="PR00068">
    <property type="entry name" value="CUZNDISMTASE"/>
</dbReference>
<comment type="function">
    <text evidence="2">Destroys radicals which are normally produced within the cells and which are toxic to biological systems.</text>
</comment>
<dbReference type="InterPro" id="IPR001424">
    <property type="entry name" value="SOD_Cu_Zn_dom"/>
</dbReference>
<dbReference type="SUPFAM" id="SSF49329">
    <property type="entry name" value="Cu,Zn superoxide dismutase-like"/>
    <property type="match status" value="1"/>
</dbReference>